<evidence type="ECO:0000313" key="3">
    <source>
        <dbReference type="Proteomes" id="UP001172101"/>
    </source>
</evidence>
<accession>A0AA40DTZ3</accession>
<gene>
    <name evidence="2" type="ORF">B0T26DRAFT_360812</name>
</gene>
<reference evidence="2" key="1">
    <citation type="submission" date="2023-06" db="EMBL/GenBank/DDBJ databases">
        <title>Genome-scale phylogeny and comparative genomics of the fungal order Sordariales.</title>
        <authorList>
            <consortium name="Lawrence Berkeley National Laboratory"/>
            <person name="Hensen N."/>
            <person name="Bonometti L."/>
            <person name="Westerberg I."/>
            <person name="Brannstrom I.O."/>
            <person name="Guillou S."/>
            <person name="Cros-Aarteil S."/>
            <person name="Calhoun S."/>
            <person name="Haridas S."/>
            <person name="Kuo A."/>
            <person name="Mondo S."/>
            <person name="Pangilinan J."/>
            <person name="Riley R."/>
            <person name="LaButti K."/>
            <person name="Andreopoulos B."/>
            <person name="Lipzen A."/>
            <person name="Chen C."/>
            <person name="Yanf M."/>
            <person name="Daum C."/>
            <person name="Ng V."/>
            <person name="Clum A."/>
            <person name="Steindorff A."/>
            <person name="Ohm R."/>
            <person name="Martin F."/>
            <person name="Silar P."/>
            <person name="Natvig D."/>
            <person name="Lalanne C."/>
            <person name="Gautier V."/>
            <person name="Ament-velasquez S.L."/>
            <person name="Kruys A."/>
            <person name="Hutchinson M.I."/>
            <person name="Powell A.J."/>
            <person name="Barry K."/>
            <person name="Miller A.N."/>
            <person name="Grigoriev I.V."/>
            <person name="Debuchy R."/>
            <person name="Gladieux P."/>
            <person name="Thoren M.H."/>
            <person name="Johannesson H."/>
        </authorList>
    </citation>
    <scope>NUCLEOTIDE SEQUENCE</scope>
    <source>
        <strain evidence="2">SMH2392-1A</strain>
    </source>
</reference>
<sequence length="220" mass="24557">MQTCIVPPLSHSYTLTHKHSCSILGDSFVLFFSSFFCNLPGAYDLVSLCWIFFFQGHDMGRIAKWGETHKFNLFSLSSMLGPLVVLVFLLARVTHFFSFLLGTLCLCGTFFSFVLSAFSLVPAEAAEFIPARLSTVFVHSFFVFRLLFFIYSWPGSFSFGLPTFLLRLSPGSSFCQKRSAGGRRKGGECLAHHARPLLRTGMFGCEGVWIPNALSRGKTN</sequence>
<organism evidence="2 3">
    <name type="scientific">Lasiosphaeria miniovina</name>
    <dbReference type="NCBI Taxonomy" id="1954250"/>
    <lineage>
        <taxon>Eukaryota</taxon>
        <taxon>Fungi</taxon>
        <taxon>Dikarya</taxon>
        <taxon>Ascomycota</taxon>
        <taxon>Pezizomycotina</taxon>
        <taxon>Sordariomycetes</taxon>
        <taxon>Sordariomycetidae</taxon>
        <taxon>Sordariales</taxon>
        <taxon>Lasiosphaeriaceae</taxon>
        <taxon>Lasiosphaeria</taxon>
    </lineage>
</organism>
<feature type="transmembrane region" description="Helical" evidence="1">
    <location>
        <begin position="28"/>
        <end position="53"/>
    </location>
</feature>
<evidence type="ECO:0000313" key="2">
    <source>
        <dbReference type="EMBL" id="KAK0713286.1"/>
    </source>
</evidence>
<keyword evidence="1" id="KW-1133">Transmembrane helix</keyword>
<proteinExistence type="predicted"/>
<comment type="caution">
    <text evidence="2">The sequence shown here is derived from an EMBL/GenBank/DDBJ whole genome shotgun (WGS) entry which is preliminary data.</text>
</comment>
<protein>
    <submittedName>
        <fullName evidence="2">Uncharacterized protein</fullName>
    </submittedName>
</protein>
<keyword evidence="3" id="KW-1185">Reference proteome</keyword>
<name>A0AA40DTZ3_9PEZI</name>
<dbReference type="Proteomes" id="UP001172101">
    <property type="component" value="Unassembled WGS sequence"/>
</dbReference>
<feature type="transmembrane region" description="Helical" evidence="1">
    <location>
        <begin position="97"/>
        <end position="121"/>
    </location>
</feature>
<keyword evidence="1" id="KW-0812">Transmembrane</keyword>
<evidence type="ECO:0000256" key="1">
    <source>
        <dbReference type="SAM" id="Phobius"/>
    </source>
</evidence>
<feature type="transmembrane region" description="Helical" evidence="1">
    <location>
        <begin position="133"/>
        <end position="151"/>
    </location>
</feature>
<dbReference type="EMBL" id="JAUIRO010000005">
    <property type="protein sequence ID" value="KAK0713286.1"/>
    <property type="molecule type" value="Genomic_DNA"/>
</dbReference>
<dbReference type="GeneID" id="85317872"/>
<dbReference type="AlphaFoldDB" id="A0AA40DTZ3"/>
<dbReference type="RefSeq" id="XP_060294609.1">
    <property type="nucleotide sequence ID" value="XM_060434602.1"/>
</dbReference>
<keyword evidence="1" id="KW-0472">Membrane</keyword>
<feature type="transmembrane region" description="Helical" evidence="1">
    <location>
        <begin position="73"/>
        <end position="91"/>
    </location>
</feature>